<proteinExistence type="predicted"/>
<keyword evidence="2" id="KW-0645">Protease</keyword>
<accession>A0A0S7BCV4</accession>
<feature type="domain" description="Transglutaminase-like" evidence="1">
    <location>
        <begin position="92"/>
        <end position="156"/>
    </location>
</feature>
<dbReference type="STRING" id="360412.LARV_00916"/>
<dbReference type="EMBL" id="DF967972">
    <property type="protein sequence ID" value="GAP13165.1"/>
    <property type="molecule type" value="Genomic_DNA"/>
</dbReference>
<dbReference type="InterPro" id="IPR002931">
    <property type="entry name" value="Transglutaminase-like"/>
</dbReference>
<dbReference type="Gene3D" id="3.10.620.30">
    <property type="match status" value="1"/>
</dbReference>
<dbReference type="AlphaFoldDB" id="A0A0S7BCV4"/>
<evidence type="ECO:0000313" key="2">
    <source>
        <dbReference type="EMBL" id="GAP13165.1"/>
    </source>
</evidence>
<dbReference type="InterPro" id="IPR038765">
    <property type="entry name" value="Papain-like_cys_pep_sf"/>
</dbReference>
<sequence length="283" mass="32535">MPESQEMLDFFSRPGPLTGLGEYQKHLRTLPAELPALVAALQNLTVHIFWTERYGLILDETRRSEVEIRPAAPKLKRLLELDARPLNEPRPLELRLVSNCRDYSILMAAILRAQGIPARARCGFGTYFMPDHYEDHWMVEVWDAAGQRWLRVDSQLDELQREALRIDFDPLDMPEGKFVLAGDAWRMCRAGQADPDHFGIFEWHGWDFIRGDVFRDLLALNKIEVLPWDSWGLLQTPFAECTPEQQALVDEAARISAAGDVAACRKFYRENEGFQAPGEWIKV</sequence>
<dbReference type="SMART" id="SM00460">
    <property type="entry name" value="TGc"/>
    <property type="match status" value="1"/>
</dbReference>
<dbReference type="OrthoDB" id="148799at2"/>
<evidence type="ECO:0000313" key="3">
    <source>
        <dbReference type="Proteomes" id="UP000055060"/>
    </source>
</evidence>
<organism evidence="2">
    <name type="scientific">Longilinea arvoryzae</name>
    <dbReference type="NCBI Taxonomy" id="360412"/>
    <lineage>
        <taxon>Bacteria</taxon>
        <taxon>Bacillati</taxon>
        <taxon>Chloroflexota</taxon>
        <taxon>Anaerolineae</taxon>
        <taxon>Anaerolineales</taxon>
        <taxon>Anaerolineaceae</taxon>
        <taxon>Longilinea</taxon>
    </lineage>
</organism>
<keyword evidence="3" id="KW-1185">Reference proteome</keyword>
<dbReference type="SUPFAM" id="SSF54001">
    <property type="entry name" value="Cysteine proteinases"/>
    <property type="match status" value="1"/>
</dbReference>
<dbReference type="GO" id="GO:0008233">
    <property type="term" value="F:peptidase activity"/>
    <property type="evidence" value="ECO:0007669"/>
    <property type="project" value="UniProtKB-KW"/>
</dbReference>
<dbReference type="RefSeq" id="WP_075072518.1">
    <property type="nucleotide sequence ID" value="NZ_DF967972.1"/>
</dbReference>
<name>A0A0S7BCV4_9CHLR</name>
<evidence type="ECO:0000259" key="1">
    <source>
        <dbReference type="SMART" id="SM00460"/>
    </source>
</evidence>
<dbReference type="Pfam" id="PF01841">
    <property type="entry name" value="Transglut_core"/>
    <property type="match status" value="1"/>
</dbReference>
<dbReference type="Proteomes" id="UP000055060">
    <property type="component" value="Unassembled WGS sequence"/>
</dbReference>
<keyword evidence="2" id="KW-0378">Hydrolase</keyword>
<protein>
    <submittedName>
        <fullName evidence="2">Transglutaminase-like enzyme, putative cysteine protease</fullName>
    </submittedName>
</protein>
<dbReference type="GO" id="GO:0006508">
    <property type="term" value="P:proteolysis"/>
    <property type="evidence" value="ECO:0007669"/>
    <property type="project" value="UniProtKB-KW"/>
</dbReference>
<reference evidence="2" key="1">
    <citation type="submission" date="2015-07" db="EMBL/GenBank/DDBJ databases">
        <title>Draft Genome Sequences of Anaerolinea thermolimosa IMO-1, Bellilinea caldifistulae GOMI-1, Leptolinea tardivitalis YMTK-2, Levilinea saccharolytica KIBI-1,Longilinea arvoryzae KOME-1, Previously Described as Members of the Anaerolineaceae (Chloroflexi).</title>
        <authorList>
            <person name="Sekiguchi Y."/>
            <person name="Ohashi A."/>
            <person name="Matsuura N."/>
            <person name="Tourlousse M.D."/>
        </authorList>
    </citation>
    <scope>NUCLEOTIDE SEQUENCE [LARGE SCALE GENOMIC DNA]</scope>
    <source>
        <strain evidence="2">KOME-1</strain>
    </source>
</reference>
<gene>
    <name evidence="2" type="ORF">LARV_00916</name>
</gene>